<name>A0AAW1Y2N6_RUBAR</name>
<sequence>MGLRWAGLAAGRFEHGQIAGLTVRGDSSSGHGTTASSSEFEEAAKQVAAGHGDGKAAGLDATRFVAKQLRAGHGRLASGLMAMAAMRRCGLRSGVGSSDADIVI</sequence>
<accession>A0AAW1Y2N6</accession>
<protein>
    <submittedName>
        <fullName evidence="2">Uncharacterized protein</fullName>
    </submittedName>
</protein>
<dbReference type="AlphaFoldDB" id="A0AAW1Y2N6"/>
<keyword evidence="3" id="KW-1185">Reference proteome</keyword>
<evidence type="ECO:0000256" key="1">
    <source>
        <dbReference type="SAM" id="MobiDB-lite"/>
    </source>
</evidence>
<comment type="caution">
    <text evidence="2">The sequence shown here is derived from an EMBL/GenBank/DDBJ whole genome shotgun (WGS) entry which is preliminary data.</text>
</comment>
<feature type="region of interest" description="Disordered" evidence="1">
    <location>
        <begin position="23"/>
        <end position="47"/>
    </location>
</feature>
<proteinExistence type="predicted"/>
<evidence type="ECO:0000313" key="2">
    <source>
        <dbReference type="EMBL" id="KAK9943317.1"/>
    </source>
</evidence>
<reference evidence="2 3" key="1">
    <citation type="journal article" date="2023" name="G3 (Bethesda)">
        <title>A chromosome-length genome assembly and annotation of blackberry (Rubus argutus, cv. 'Hillquist').</title>
        <authorList>
            <person name="Bruna T."/>
            <person name="Aryal R."/>
            <person name="Dudchenko O."/>
            <person name="Sargent D.J."/>
            <person name="Mead D."/>
            <person name="Buti M."/>
            <person name="Cavallini A."/>
            <person name="Hytonen T."/>
            <person name="Andres J."/>
            <person name="Pham M."/>
            <person name="Weisz D."/>
            <person name="Mascagni F."/>
            <person name="Usai G."/>
            <person name="Natali L."/>
            <person name="Bassil N."/>
            <person name="Fernandez G.E."/>
            <person name="Lomsadze A."/>
            <person name="Armour M."/>
            <person name="Olukolu B."/>
            <person name="Poorten T."/>
            <person name="Britton C."/>
            <person name="Davik J."/>
            <person name="Ashrafi H."/>
            <person name="Aiden E.L."/>
            <person name="Borodovsky M."/>
            <person name="Worthington M."/>
        </authorList>
    </citation>
    <scope>NUCLEOTIDE SEQUENCE [LARGE SCALE GENOMIC DNA]</scope>
    <source>
        <strain evidence="2">PI 553951</strain>
    </source>
</reference>
<organism evidence="2 3">
    <name type="scientific">Rubus argutus</name>
    <name type="common">Southern blackberry</name>
    <dbReference type="NCBI Taxonomy" id="59490"/>
    <lineage>
        <taxon>Eukaryota</taxon>
        <taxon>Viridiplantae</taxon>
        <taxon>Streptophyta</taxon>
        <taxon>Embryophyta</taxon>
        <taxon>Tracheophyta</taxon>
        <taxon>Spermatophyta</taxon>
        <taxon>Magnoliopsida</taxon>
        <taxon>eudicotyledons</taxon>
        <taxon>Gunneridae</taxon>
        <taxon>Pentapetalae</taxon>
        <taxon>rosids</taxon>
        <taxon>fabids</taxon>
        <taxon>Rosales</taxon>
        <taxon>Rosaceae</taxon>
        <taxon>Rosoideae</taxon>
        <taxon>Rosoideae incertae sedis</taxon>
        <taxon>Rubus</taxon>
    </lineage>
</organism>
<dbReference type="Proteomes" id="UP001457282">
    <property type="component" value="Unassembled WGS sequence"/>
</dbReference>
<evidence type="ECO:0000313" key="3">
    <source>
        <dbReference type="Proteomes" id="UP001457282"/>
    </source>
</evidence>
<gene>
    <name evidence="2" type="ORF">M0R45_008929</name>
</gene>
<dbReference type="EMBL" id="JBEDUW010000002">
    <property type="protein sequence ID" value="KAK9943317.1"/>
    <property type="molecule type" value="Genomic_DNA"/>
</dbReference>
<feature type="compositionally biased region" description="Low complexity" evidence="1">
    <location>
        <begin position="27"/>
        <end position="38"/>
    </location>
</feature>